<dbReference type="SUPFAM" id="SSF47413">
    <property type="entry name" value="lambda repressor-like DNA-binding domains"/>
    <property type="match status" value="1"/>
</dbReference>
<evidence type="ECO:0000313" key="8">
    <source>
        <dbReference type="EMBL" id="TFF20506.1"/>
    </source>
</evidence>
<reference evidence="8 9" key="1">
    <citation type="submission" date="2019-03" db="EMBL/GenBank/DDBJ databases">
        <title>Jiella endophytica sp. nov., a novel endophytic bacterium isolated from root of Ficus microcarpa Linn. f.</title>
        <authorList>
            <person name="Tuo L."/>
        </authorList>
    </citation>
    <scope>NUCLEOTIDE SEQUENCE [LARGE SCALE GENOMIC DNA]</scope>
    <source>
        <strain evidence="8 9">CBS5Q-3</strain>
    </source>
</reference>
<feature type="compositionally biased region" description="Polar residues" evidence="6">
    <location>
        <begin position="87"/>
        <end position="104"/>
    </location>
</feature>
<comment type="caution">
    <text evidence="8">The sequence shown here is derived from an EMBL/GenBank/DDBJ whole genome shotgun (WGS) entry which is preliminary data.</text>
</comment>
<dbReference type="PROSITE" id="PS50943">
    <property type="entry name" value="HTH_CROC1"/>
    <property type="match status" value="1"/>
</dbReference>
<keyword evidence="5" id="KW-0804">Transcription</keyword>
<evidence type="ECO:0000256" key="5">
    <source>
        <dbReference type="ARBA" id="ARBA00023163"/>
    </source>
</evidence>
<organism evidence="8 9">
    <name type="scientific">Jiella endophytica</name>
    <dbReference type="NCBI Taxonomy" id="2558362"/>
    <lineage>
        <taxon>Bacteria</taxon>
        <taxon>Pseudomonadati</taxon>
        <taxon>Pseudomonadota</taxon>
        <taxon>Alphaproteobacteria</taxon>
        <taxon>Hyphomicrobiales</taxon>
        <taxon>Aurantimonadaceae</taxon>
        <taxon>Jiella</taxon>
    </lineage>
</organism>
<sequence>MARPRKETGKRVPTFTDGFGERMESVISRMADQNQAAEITGYSVDTLTNWKFGRSRPDFFALAELCRAANVSVDWLATGKGSESTRDSSAISSHGPGRTQQEQNGPPMLQIVDTEDLQEGAFVLIPRMEARASAGSGLIAQSENVDAFVAFQDAYLRTMGVNPRFARILPVSGDSMHPTLTDQDQVLIDTSIDHVVDNALYAVVYNESVLVKRVQLMRDGSVILSSDNKAAGYLDERVEPHELSNLHIVGRVKAHLRYM</sequence>
<dbReference type="GO" id="GO:0003677">
    <property type="term" value="F:DNA binding"/>
    <property type="evidence" value="ECO:0007669"/>
    <property type="project" value="UniProtKB-KW"/>
</dbReference>
<name>A0A4Y8RDX6_9HYPH</name>
<dbReference type="Pfam" id="PF01381">
    <property type="entry name" value="HTH_3"/>
    <property type="match status" value="1"/>
</dbReference>
<dbReference type="GO" id="GO:0016020">
    <property type="term" value="C:membrane"/>
    <property type="evidence" value="ECO:0007669"/>
    <property type="project" value="InterPro"/>
</dbReference>
<keyword evidence="9" id="KW-1185">Reference proteome</keyword>
<evidence type="ECO:0000259" key="7">
    <source>
        <dbReference type="PROSITE" id="PS50943"/>
    </source>
</evidence>
<keyword evidence="3" id="KW-0805">Transcription regulation</keyword>
<keyword evidence="1" id="KW-0645">Protease</keyword>
<dbReference type="CDD" id="cd00093">
    <property type="entry name" value="HTH_XRE"/>
    <property type="match status" value="1"/>
</dbReference>
<dbReference type="SUPFAM" id="SSF51306">
    <property type="entry name" value="LexA/Signal peptidase"/>
    <property type="match status" value="1"/>
</dbReference>
<evidence type="ECO:0000256" key="4">
    <source>
        <dbReference type="ARBA" id="ARBA00023125"/>
    </source>
</evidence>
<dbReference type="InterPro" id="IPR010982">
    <property type="entry name" value="Lambda_DNA-bd_dom_sf"/>
</dbReference>
<dbReference type="Gene3D" id="1.10.260.40">
    <property type="entry name" value="lambda repressor-like DNA-binding domains"/>
    <property type="match status" value="1"/>
</dbReference>
<dbReference type="CDD" id="cd06529">
    <property type="entry name" value="S24_LexA-like"/>
    <property type="match status" value="1"/>
</dbReference>
<dbReference type="PROSITE" id="PS00501">
    <property type="entry name" value="SPASE_I_1"/>
    <property type="match status" value="1"/>
</dbReference>
<dbReference type="Gene3D" id="2.10.109.10">
    <property type="entry name" value="Umud Fragment, subunit A"/>
    <property type="match status" value="1"/>
</dbReference>
<keyword evidence="2" id="KW-0378">Hydrolase</keyword>
<dbReference type="InterPro" id="IPR015927">
    <property type="entry name" value="Peptidase_S24_S26A/B/C"/>
</dbReference>
<dbReference type="InterPro" id="IPR019756">
    <property type="entry name" value="Pept_S26A_signal_pept_1_Ser-AS"/>
</dbReference>
<accession>A0A4Y8RDX6</accession>
<evidence type="ECO:0000256" key="2">
    <source>
        <dbReference type="ARBA" id="ARBA00022801"/>
    </source>
</evidence>
<evidence type="ECO:0000256" key="1">
    <source>
        <dbReference type="ARBA" id="ARBA00022670"/>
    </source>
</evidence>
<dbReference type="AlphaFoldDB" id="A0A4Y8RDX6"/>
<dbReference type="GO" id="GO:0004252">
    <property type="term" value="F:serine-type endopeptidase activity"/>
    <property type="evidence" value="ECO:0007669"/>
    <property type="project" value="InterPro"/>
</dbReference>
<dbReference type="PANTHER" id="PTHR40661:SF3">
    <property type="entry name" value="FELS-1 PROPHAGE TRANSCRIPTIONAL REGULATOR"/>
    <property type="match status" value="1"/>
</dbReference>
<dbReference type="Proteomes" id="UP000298179">
    <property type="component" value="Unassembled WGS sequence"/>
</dbReference>
<dbReference type="PANTHER" id="PTHR40661">
    <property type="match status" value="1"/>
</dbReference>
<feature type="domain" description="HTH cro/C1-type" evidence="7">
    <location>
        <begin position="33"/>
        <end position="76"/>
    </location>
</feature>
<proteinExistence type="predicted"/>
<feature type="region of interest" description="Disordered" evidence="6">
    <location>
        <begin position="79"/>
        <end position="105"/>
    </location>
</feature>
<dbReference type="InterPro" id="IPR001387">
    <property type="entry name" value="Cro/C1-type_HTH"/>
</dbReference>
<dbReference type="InterPro" id="IPR036286">
    <property type="entry name" value="LexA/Signal_pep-like_sf"/>
</dbReference>
<evidence type="ECO:0000256" key="3">
    <source>
        <dbReference type="ARBA" id="ARBA00023015"/>
    </source>
</evidence>
<dbReference type="Pfam" id="PF00717">
    <property type="entry name" value="Peptidase_S24"/>
    <property type="match status" value="1"/>
</dbReference>
<evidence type="ECO:0000256" key="6">
    <source>
        <dbReference type="SAM" id="MobiDB-lite"/>
    </source>
</evidence>
<dbReference type="EMBL" id="SOZD01000005">
    <property type="protein sequence ID" value="TFF20506.1"/>
    <property type="molecule type" value="Genomic_DNA"/>
</dbReference>
<evidence type="ECO:0000313" key="9">
    <source>
        <dbReference type="Proteomes" id="UP000298179"/>
    </source>
</evidence>
<dbReference type="GO" id="GO:0006508">
    <property type="term" value="P:proteolysis"/>
    <property type="evidence" value="ECO:0007669"/>
    <property type="project" value="UniProtKB-KW"/>
</dbReference>
<protein>
    <submittedName>
        <fullName evidence="8">LexA family transcriptional regulator</fullName>
    </submittedName>
</protein>
<gene>
    <name evidence="8" type="ORF">E3C22_16485</name>
</gene>
<keyword evidence="4" id="KW-0238">DNA-binding</keyword>
<dbReference type="OrthoDB" id="528805at2"/>
<dbReference type="InterPro" id="IPR039418">
    <property type="entry name" value="LexA-like"/>
</dbReference>